<evidence type="ECO:0000259" key="7">
    <source>
        <dbReference type="PROSITE" id="PS50199"/>
    </source>
</evidence>
<dbReference type="FunCoup" id="G1RTF5">
    <property type="interactions" value="17"/>
</dbReference>
<dbReference type="GO" id="GO:0003729">
    <property type="term" value="F:mRNA binding"/>
    <property type="evidence" value="ECO:0007669"/>
    <property type="project" value="TreeGrafter"/>
</dbReference>
<keyword evidence="9" id="KW-1185">Reference proteome</keyword>
<reference evidence="8" key="2">
    <citation type="submission" date="2025-08" db="UniProtKB">
        <authorList>
            <consortium name="Ensembl"/>
        </authorList>
    </citation>
    <scope>IDENTIFICATION</scope>
</reference>
<feature type="domain" description="RanBP2-type" evidence="7">
    <location>
        <begin position="363"/>
        <end position="387"/>
    </location>
</feature>
<dbReference type="GeneTree" id="ENSGT00940000164308"/>
<dbReference type="Pfam" id="PF20864">
    <property type="entry name" value="Zn_ribbon_TEX13"/>
    <property type="match status" value="1"/>
</dbReference>
<keyword evidence="4" id="KW-0862">Zinc</keyword>
<dbReference type="InterPro" id="IPR001876">
    <property type="entry name" value="Znf_RanBP2"/>
</dbReference>
<dbReference type="InterPro" id="IPR049534">
    <property type="entry name" value="TEX13A/C/D_Znf"/>
</dbReference>
<dbReference type="eggNOG" id="KOG4198">
    <property type="taxonomic scope" value="Eukaryota"/>
</dbReference>
<evidence type="ECO:0000256" key="6">
    <source>
        <dbReference type="SAM" id="MobiDB-lite"/>
    </source>
</evidence>
<evidence type="ECO:0000313" key="8">
    <source>
        <dbReference type="Ensembl" id="ENSNLEP00000016529.2"/>
    </source>
</evidence>
<accession>G1RTF5</accession>
<feature type="compositionally biased region" description="Basic and acidic residues" evidence="6">
    <location>
        <begin position="340"/>
        <end position="354"/>
    </location>
</feature>
<keyword evidence="2" id="KW-0479">Metal-binding</keyword>
<evidence type="ECO:0000256" key="1">
    <source>
        <dbReference type="ARBA" id="ARBA00008287"/>
    </source>
</evidence>
<dbReference type="EMBL" id="ADFV01007991">
    <property type="status" value="NOT_ANNOTATED_CDS"/>
    <property type="molecule type" value="Genomic_DNA"/>
</dbReference>
<dbReference type="EMBL" id="ADFV01007990">
    <property type="status" value="NOT_ANNOTATED_CDS"/>
    <property type="molecule type" value="Genomic_DNA"/>
</dbReference>
<dbReference type="SUPFAM" id="SSF90209">
    <property type="entry name" value="Ran binding protein zinc finger-like"/>
    <property type="match status" value="1"/>
</dbReference>
<dbReference type="InterPro" id="IPR036443">
    <property type="entry name" value="Znf_RanBP2_sf"/>
</dbReference>
<dbReference type="Pfam" id="PF15186">
    <property type="entry name" value="TEX13"/>
    <property type="match status" value="2"/>
</dbReference>
<dbReference type="Gene3D" id="4.10.1060.10">
    <property type="entry name" value="Zinc finger, RanBP2-type"/>
    <property type="match status" value="1"/>
</dbReference>
<dbReference type="STRING" id="61853.ENSNLEP00000016529"/>
<dbReference type="InParanoid" id="G1RTF5"/>
<dbReference type="HOGENOM" id="CLU_736812_0_0_1"/>
<evidence type="ECO:0000313" key="9">
    <source>
        <dbReference type="Proteomes" id="UP000001073"/>
    </source>
</evidence>
<dbReference type="PANTHER" id="PTHR23111:SF64">
    <property type="entry name" value="TESTIS-EXPRESSED PROTEIN 13A"/>
    <property type="match status" value="1"/>
</dbReference>
<name>G1RTF5_NOMLE</name>
<dbReference type="PANTHER" id="PTHR23111">
    <property type="entry name" value="ZINC FINGER PROTEIN"/>
    <property type="match status" value="1"/>
</dbReference>
<dbReference type="OMA" id="NYTYWGQ"/>
<organism evidence="8 9">
    <name type="scientific">Nomascus leucogenys</name>
    <name type="common">Northern white-cheeked gibbon</name>
    <name type="synonym">Hylobates leucogenys</name>
    <dbReference type="NCBI Taxonomy" id="61853"/>
    <lineage>
        <taxon>Eukaryota</taxon>
        <taxon>Metazoa</taxon>
        <taxon>Chordata</taxon>
        <taxon>Craniata</taxon>
        <taxon>Vertebrata</taxon>
        <taxon>Euteleostomi</taxon>
        <taxon>Mammalia</taxon>
        <taxon>Eutheria</taxon>
        <taxon>Euarchontoglires</taxon>
        <taxon>Primates</taxon>
        <taxon>Haplorrhini</taxon>
        <taxon>Catarrhini</taxon>
        <taxon>Hylobatidae</taxon>
        <taxon>Nomascus</taxon>
    </lineage>
</organism>
<dbReference type="Proteomes" id="UP000001073">
    <property type="component" value="Chromosome X"/>
</dbReference>
<protein>
    <submittedName>
        <fullName evidence="8">Testis expressed 13A</fullName>
    </submittedName>
</protein>
<dbReference type="InterPro" id="IPR054602">
    <property type="entry name" value="TEX13A/B_middle"/>
</dbReference>
<gene>
    <name evidence="8" type="primary">TEX13A</name>
</gene>
<reference evidence="8" key="3">
    <citation type="submission" date="2025-09" db="UniProtKB">
        <authorList>
            <consortium name="Ensembl"/>
        </authorList>
    </citation>
    <scope>IDENTIFICATION</scope>
</reference>
<reference evidence="8 9" key="1">
    <citation type="submission" date="2012-10" db="EMBL/GenBank/DDBJ databases">
        <authorList>
            <consortium name="Gibbon Genome Sequencing Consortium"/>
        </authorList>
    </citation>
    <scope>NUCLEOTIDE SEQUENCE [LARGE SCALE GENOMIC DNA]</scope>
</reference>
<evidence type="ECO:0000256" key="5">
    <source>
        <dbReference type="PROSITE-ProRule" id="PRU00322"/>
    </source>
</evidence>
<dbReference type="GO" id="GO:0008270">
    <property type="term" value="F:zinc ion binding"/>
    <property type="evidence" value="ECO:0007669"/>
    <property type="project" value="UniProtKB-KW"/>
</dbReference>
<proteinExistence type="inferred from homology"/>
<evidence type="ECO:0000256" key="3">
    <source>
        <dbReference type="ARBA" id="ARBA00022771"/>
    </source>
</evidence>
<keyword evidence="3 5" id="KW-0863">Zinc-finger</keyword>
<dbReference type="Pfam" id="PF22835">
    <property type="entry name" value="TEX13B-like_middle"/>
    <property type="match status" value="1"/>
</dbReference>
<evidence type="ECO:0000256" key="2">
    <source>
        <dbReference type="ARBA" id="ARBA00022723"/>
    </source>
</evidence>
<dbReference type="AlphaFoldDB" id="G1RTF5"/>
<feature type="region of interest" description="Disordered" evidence="6">
    <location>
        <begin position="331"/>
        <end position="361"/>
    </location>
</feature>
<dbReference type="InterPro" id="IPR028193">
    <property type="entry name" value="TEX13A-D_N"/>
</dbReference>
<comment type="similarity">
    <text evidence="1">Belongs to the TEX13 family.</text>
</comment>
<dbReference type="PROSITE" id="PS01358">
    <property type="entry name" value="ZF_RANBP2_1"/>
    <property type="match status" value="1"/>
</dbReference>
<dbReference type="PROSITE" id="PS50199">
    <property type="entry name" value="ZF_RANBP2_2"/>
    <property type="match status" value="1"/>
</dbReference>
<sequence>MALRPEDPSSGFRHSNVVAFINEKMARHTKGPDFYLENISLSWEEVEDKLMLQCGGIPLGVRFARRQAQLQRHRVQWLHGSAELHKSATQALASDMKELREQQETECKETASRLMAQTSLVEVQKERDKELVSPHEWEQGARWPGLATAGGVCTEGAGEEEEEAAVAAAGAAGGKGAEEEQRDVDVVAAPVVAMAPPVEAGAVPMETQSPHVEAGAASMETIEEPERILLQLLRDADQENYTYWGQKEGDLRSVKTATSYFSGTTNPWSRASLEPLPVQLPASFTYSYSSSCSSLSGIPTISPPRAIVTAPVPPQLPSRWEAFDTSLWSNGGPHRIGAPHQEHPRDRRYSEPHQQRRPPVYRRPGDWDCPWCNAVNFSRRDTCFDCGRGIWLQNPH</sequence>
<evidence type="ECO:0000256" key="4">
    <source>
        <dbReference type="ARBA" id="ARBA00022833"/>
    </source>
</evidence>
<dbReference type="Ensembl" id="ENSNLET00000017375.2">
    <property type="protein sequence ID" value="ENSNLEP00000016529.2"/>
    <property type="gene ID" value="ENSNLEG00000013652.2"/>
</dbReference>